<proteinExistence type="predicted"/>
<reference evidence="2" key="1">
    <citation type="submission" date="2014-09" db="EMBL/GenBank/DDBJ databases">
        <authorList>
            <person name="Magalhaes I.L.F."/>
            <person name="Oliveira U."/>
            <person name="Santos F.R."/>
            <person name="Vidigal T.H.D.A."/>
            <person name="Brescovit A.D."/>
            <person name="Santos A.J."/>
        </authorList>
    </citation>
    <scope>NUCLEOTIDE SEQUENCE</scope>
    <source>
        <tissue evidence="2">Shoot tissue taken approximately 20 cm above the soil surface</tissue>
    </source>
</reference>
<reference evidence="2" key="2">
    <citation type="journal article" date="2015" name="Data Brief">
        <title>Shoot transcriptome of the giant reed, Arundo donax.</title>
        <authorList>
            <person name="Barrero R.A."/>
            <person name="Guerrero F.D."/>
            <person name="Moolhuijzen P."/>
            <person name="Goolsby J.A."/>
            <person name="Tidwell J."/>
            <person name="Bellgard S.E."/>
            <person name="Bellgard M.I."/>
        </authorList>
    </citation>
    <scope>NUCLEOTIDE SEQUENCE</scope>
    <source>
        <tissue evidence="2">Shoot tissue taken approximately 20 cm above the soil surface</tissue>
    </source>
</reference>
<organism evidence="2">
    <name type="scientific">Arundo donax</name>
    <name type="common">Giant reed</name>
    <name type="synonym">Donax arundinaceus</name>
    <dbReference type="NCBI Taxonomy" id="35708"/>
    <lineage>
        <taxon>Eukaryota</taxon>
        <taxon>Viridiplantae</taxon>
        <taxon>Streptophyta</taxon>
        <taxon>Embryophyta</taxon>
        <taxon>Tracheophyta</taxon>
        <taxon>Spermatophyta</taxon>
        <taxon>Magnoliopsida</taxon>
        <taxon>Liliopsida</taxon>
        <taxon>Poales</taxon>
        <taxon>Poaceae</taxon>
        <taxon>PACMAD clade</taxon>
        <taxon>Arundinoideae</taxon>
        <taxon>Arundineae</taxon>
        <taxon>Arundo</taxon>
    </lineage>
</organism>
<sequence length="32" mass="4001">MHYYKRSNTDPVTRKEEKSYCTGEENERKRKH</sequence>
<evidence type="ECO:0000256" key="1">
    <source>
        <dbReference type="SAM" id="MobiDB-lite"/>
    </source>
</evidence>
<name>A0A0A9EDW3_ARUDO</name>
<protein>
    <submittedName>
        <fullName evidence="2">Aos</fullName>
    </submittedName>
</protein>
<accession>A0A0A9EDW3</accession>
<dbReference type="AlphaFoldDB" id="A0A0A9EDW3"/>
<feature type="region of interest" description="Disordered" evidence="1">
    <location>
        <begin position="1"/>
        <end position="32"/>
    </location>
</feature>
<dbReference type="EMBL" id="GBRH01200712">
    <property type="protein sequence ID" value="JAD97183.1"/>
    <property type="molecule type" value="Transcribed_RNA"/>
</dbReference>
<feature type="compositionally biased region" description="Basic and acidic residues" evidence="1">
    <location>
        <begin position="12"/>
        <end position="32"/>
    </location>
</feature>
<evidence type="ECO:0000313" key="2">
    <source>
        <dbReference type="EMBL" id="JAD97183.1"/>
    </source>
</evidence>